<evidence type="ECO:0000256" key="7">
    <source>
        <dbReference type="ARBA" id="ARBA00043912"/>
    </source>
</evidence>
<name>A0A8R2B4C9_ACYPI</name>
<comment type="pathway">
    <text evidence="1">Protein modification; protein ubiquitination.</text>
</comment>
<dbReference type="InterPro" id="IPR011705">
    <property type="entry name" value="BACK"/>
</dbReference>
<reference evidence="9" key="2">
    <citation type="submission" date="2022-06" db="UniProtKB">
        <authorList>
            <consortium name="EnsemblMetazoa"/>
        </authorList>
    </citation>
    <scope>IDENTIFICATION</scope>
</reference>
<dbReference type="AlphaFoldDB" id="A0A8R2B4C9"/>
<dbReference type="SMART" id="SM00875">
    <property type="entry name" value="BACK"/>
    <property type="match status" value="1"/>
</dbReference>
<keyword evidence="5" id="KW-0833">Ubl conjugation pathway</keyword>
<dbReference type="SUPFAM" id="SSF117281">
    <property type="entry name" value="Kelch motif"/>
    <property type="match status" value="1"/>
</dbReference>
<evidence type="ECO:0000256" key="6">
    <source>
        <dbReference type="ARBA" id="ARBA00023203"/>
    </source>
</evidence>
<dbReference type="PIRSF" id="PIRSF037037">
    <property type="entry name" value="Kelch-like_protein_gigaxonin"/>
    <property type="match status" value="1"/>
</dbReference>
<dbReference type="Pfam" id="PF07707">
    <property type="entry name" value="BACK"/>
    <property type="match status" value="1"/>
</dbReference>
<feature type="domain" description="BTB" evidence="8">
    <location>
        <begin position="42"/>
        <end position="107"/>
    </location>
</feature>
<dbReference type="Gene3D" id="2.120.10.80">
    <property type="entry name" value="Kelch-type beta propeller"/>
    <property type="match status" value="1"/>
</dbReference>
<dbReference type="InterPro" id="IPR015915">
    <property type="entry name" value="Kelch-typ_b-propeller"/>
</dbReference>
<dbReference type="RefSeq" id="XP_008181129.1">
    <property type="nucleotide sequence ID" value="XM_008182907.3"/>
</dbReference>
<dbReference type="Proteomes" id="UP000007819">
    <property type="component" value="Unassembled WGS sequence"/>
</dbReference>
<sequence>MQNTQQIPESRKCEPAKYAYKKLSYSEEFEVIQSLRKDKVFCDIKLVTVDDKILFAHKVVLASASPYFHAKFTKCSERNHIVMKQLDSTALELSVNFIYSGEIVVTEENVQALLAAASLLQLREVKEACCDFLNSQLRPTNCIGITAIADKYSCTKLLTSSELYIQDHFSEVVDGDEFTSLSPEQVVELISSDKITVPSEEKVFECVIRWVKHELDSRKCILPQLMEHVRLPLTSKHYILKKVAEEPLIKNCLKYYVMEALNFHILNSEELIPQNVRNTPRHGDKLILVVGHDNVINESIFGKRTGYNFIAINTTEWFDPKINQCLNGPEMIKRCRGAGLAVVNENFVFAVGGVESFSTFLRSVEILDLSSESPSWKSSVHMLVERNFPGVGVINNYLYAVGGHNKSDSALDSAEVFDYNTQEWRMVSSMCTKRYDFGVGVLNNLLYAVGGCDKPFQALDIVECYHPSLDTWTTVAKMSVRRSQVGIGVLDGVLYAVGGCDGSKTLSSVEAYRPSTGVWTTIVDMHLPRRRAGVVALNGLLYVVGTRGQNETSTENCTEYYNPKTNTWTMVTASMNYNRNPVGVVAINRPQYLKKCQHS</sequence>
<reference evidence="10" key="1">
    <citation type="submission" date="2010-06" db="EMBL/GenBank/DDBJ databases">
        <authorList>
            <person name="Jiang H."/>
            <person name="Abraham K."/>
            <person name="Ali S."/>
            <person name="Alsbrooks S.L."/>
            <person name="Anim B.N."/>
            <person name="Anosike U.S."/>
            <person name="Attaway T."/>
            <person name="Bandaranaike D.P."/>
            <person name="Battles P.K."/>
            <person name="Bell S.N."/>
            <person name="Bell A.V."/>
            <person name="Beltran B."/>
            <person name="Bickham C."/>
            <person name="Bustamante Y."/>
            <person name="Caleb T."/>
            <person name="Canada A."/>
            <person name="Cardenas V."/>
            <person name="Carter K."/>
            <person name="Chacko J."/>
            <person name="Chandrabose M.N."/>
            <person name="Chavez D."/>
            <person name="Chavez A."/>
            <person name="Chen L."/>
            <person name="Chu H.-S."/>
            <person name="Claassen K.J."/>
            <person name="Cockrell R."/>
            <person name="Collins M."/>
            <person name="Cooper J.A."/>
            <person name="Cree A."/>
            <person name="Curry S.M."/>
            <person name="Da Y."/>
            <person name="Dao M.D."/>
            <person name="Das B."/>
            <person name="Davila M.-L."/>
            <person name="Davy-Carroll L."/>
            <person name="Denson S."/>
            <person name="Dinh H."/>
            <person name="Ebong V.E."/>
            <person name="Edwards J.R."/>
            <person name="Egan A."/>
            <person name="El-Daye J."/>
            <person name="Escobedo L."/>
            <person name="Fernandez S."/>
            <person name="Fernando P.R."/>
            <person name="Flagg N."/>
            <person name="Forbes L.D."/>
            <person name="Fowler R.G."/>
            <person name="Fu Q."/>
            <person name="Gabisi R.A."/>
            <person name="Ganer J."/>
            <person name="Garbino Pronczuk A."/>
            <person name="Garcia R.M."/>
            <person name="Garner T."/>
            <person name="Garrett T.E."/>
            <person name="Gonzalez D.A."/>
            <person name="Hamid H."/>
            <person name="Hawkins E.S."/>
            <person name="Hirani K."/>
            <person name="Hogues M.E."/>
            <person name="Hollins B."/>
            <person name="Hsiao C.-H."/>
            <person name="Jabil R."/>
            <person name="James M.L."/>
            <person name="Jhangiani S.N."/>
            <person name="Johnson B."/>
            <person name="Johnson Q."/>
            <person name="Joshi V."/>
            <person name="Kalu J.B."/>
            <person name="Kam C."/>
            <person name="Kashfia A."/>
            <person name="Keebler J."/>
            <person name="Kisamo H."/>
            <person name="Kovar C.L."/>
            <person name="Lago L.A."/>
            <person name="Lai C.-Y."/>
            <person name="Laidlaw J."/>
            <person name="Lara F."/>
            <person name="Le T.-K."/>
            <person name="Lee S.L."/>
            <person name="Legall F.H."/>
            <person name="Lemon S.J."/>
            <person name="Lewis L.R."/>
            <person name="Li B."/>
            <person name="Liu Y."/>
            <person name="Liu Y.-S."/>
            <person name="Lopez J."/>
            <person name="Lozado R.J."/>
            <person name="Lu J."/>
            <person name="Madu R.C."/>
            <person name="Maheshwari M."/>
            <person name="Maheshwari R."/>
            <person name="Malloy K."/>
            <person name="Martinez E."/>
            <person name="Mathew T."/>
            <person name="Mercado I.C."/>
            <person name="Mercado C."/>
            <person name="Meyer B."/>
            <person name="Montgomery K."/>
            <person name="Morgan M.B."/>
            <person name="Munidasa M."/>
            <person name="Nazareth L.V."/>
            <person name="Nelson J."/>
            <person name="Ng B.M."/>
            <person name="Nguyen N.B."/>
            <person name="Nguyen P.Q."/>
            <person name="Nguyen T."/>
            <person name="Obregon M."/>
            <person name="Okwuonu G.O."/>
            <person name="Onwere C.G."/>
            <person name="Orozco G."/>
            <person name="Parra A."/>
            <person name="Patel S."/>
            <person name="Patil S."/>
            <person name="Perez A."/>
            <person name="Perez Y."/>
            <person name="Pham C."/>
            <person name="Primus E.L."/>
            <person name="Pu L.-L."/>
            <person name="Puazo M."/>
            <person name="Qin X."/>
            <person name="Quiroz J.B."/>
            <person name="Reese J."/>
            <person name="Richards S."/>
            <person name="Rives C.M."/>
            <person name="Robberts R."/>
            <person name="Ruiz S.J."/>
            <person name="Ruiz M.J."/>
            <person name="Santibanez J."/>
            <person name="Schneider B.W."/>
            <person name="Sisson I."/>
            <person name="Smith M."/>
            <person name="Sodergren E."/>
            <person name="Song X.-Z."/>
            <person name="Song B.B."/>
            <person name="Summersgill H."/>
            <person name="Thelus R."/>
            <person name="Thornton R.D."/>
            <person name="Trejos Z.Y."/>
            <person name="Usmani K."/>
            <person name="Vattathil S."/>
            <person name="Villasana D."/>
            <person name="Walker D.L."/>
            <person name="Wang S."/>
            <person name="Wang K."/>
            <person name="White C.S."/>
            <person name="Williams A.C."/>
            <person name="Williamson J."/>
            <person name="Wilson K."/>
            <person name="Woghiren I.O."/>
            <person name="Woodworth J.R."/>
            <person name="Worley K.C."/>
            <person name="Wright R.A."/>
            <person name="Wu W."/>
            <person name="Young L."/>
            <person name="Zhang L."/>
            <person name="Zhang J."/>
            <person name="Zhu Y."/>
            <person name="Muzny D.M."/>
            <person name="Weinstock G."/>
            <person name="Gibbs R.A."/>
        </authorList>
    </citation>
    <scope>NUCLEOTIDE SEQUENCE [LARGE SCALE GENOMIC DNA]</scope>
    <source>
        <strain evidence="10">LSR1</strain>
    </source>
</reference>
<organism evidence="9 10">
    <name type="scientific">Acyrthosiphon pisum</name>
    <name type="common">Pea aphid</name>
    <dbReference type="NCBI Taxonomy" id="7029"/>
    <lineage>
        <taxon>Eukaryota</taxon>
        <taxon>Metazoa</taxon>
        <taxon>Ecdysozoa</taxon>
        <taxon>Arthropoda</taxon>
        <taxon>Hexapoda</taxon>
        <taxon>Insecta</taxon>
        <taxon>Pterygota</taxon>
        <taxon>Neoptera</taxon>
        <taxon>Paraneoptera</taxon>
        <taxon>Hemiptera</taxon>
        <taxon>Sternorrhyncha</taxon>
        <taxon>Aphidomorpha</taxon>
        <taxon>Aphidoidea</taxon>
        <taxon>Aphididae</taxon>
        <taxon>Macrosiphini</taxon>
        <taxon>Acyrthosiphon</taxon>
    </lineage>
</organism>
<dbReference type="PANTHER" id="PTHR24412">
    <property type="entry name" value="KELCH PROTEIN"/>
    <property type="match status" value="1"/>
</dbReference>
<dbReference type="GO" id="GO:0003779">
    <property type="term" value="F:actin binding"/>
    <property type="evidence" value="ECO:0007669"/>
    <property type="project" value="UniProtKB-KW"/>
</dbReference>
<evidence type="ECO:0000256" key="4">
    <source>
        <dbReference type="ARBA" id="ARBA00022737"/>
    </source>
</evidence>
<dbReference type="SMART" id="SM00225">
    <property type="entry name" value="BTB"/>
    <property type="match status" value="1"/>
</dbReference>
<dbReference type="GeneID" id="100573148"/>
<evidence type="ECO:0000256" key="3">
    <source>
        <dbReference type="ARBA" id="ARBA00022441"/>
    </source>
</evidence>
<evidence type="ECO:0000259" key="8">
    <source>
        <dbReference type="PROSITE" id="PS50097"/>
    </source>
</evidence>
<evidence type="ECO:0000256" key="2">
    <source>
        <dbReference type="ARBA" id="ARBA00013699"/>
    </source>
</evidence>
<protein>
    <recommendedName>
        <fullName evidence="2">Kelch-like protein diablo</fullName>
    </recommendedName>
</protein>
<evidence type="ECO:0000313" key="10">
    <source>
        <dbReference type="Proteomes" id="UP000007819"/>
    </source>
</evidence>
<comment type="function">
    <text evidence="7">Probable substrate-specific adapter of an E3 ubiquitin-protein ligase complex which mediates the ubiquitination and subsequent proteasomal degradation of target proteins. May have a role in synapse differentiation and growth.</text>
</comment>
<dbReference type="Pfam" id="PF00651">
    <property type="entry name" value="BTB"/>
    <property type="match status" value="1"/>
</dbReference>
<dbReference type="EnsemblMetazoa" id="XM_008182907.3">
    <property type="protein sequence ID" value="XP_008181129.1"/>
    <property type="gene ID" value="LOC100573148"/>
</dbReference>
<evidence type="ECO:0000256" key="1">
    <source>
        <dbReference type="ARBA" id="ARBA00004906"/>
    </source>
</evidence>
<evidence type="ECO:0000313" key="9">
    <source>
        <dbReference type="EnsemblMetazoa" id="XP_008181129.1"/>
    </source>
</evidence>
<dbReference type="Gene3D" id="3.30.710.10">
    <property type="entry name" value="Potassium Channel Kv1.1, Chain A"/>
    <property type="match status" value="1"/>
</dbReference>
<keyword evidence="6" id="KW-0009">Actin-binding</keyword>
<keyword evidence="10" id="KW-1185">Reference proteome</keyword>
<dbReference type="InterPro" id="IPR006652">
    <property type="entry name" value="Kelch_1"/>
</dbReference>
<dbReference type="InterPro" id="IPR017096">
    <property type="entry name" value="BTB-kelch_protein"/>
</dbReference>
<dbReference type="OrthoDB" id="45365at2759"/>
<dbReference type="SUPFAM" id="SSF54695">
    <property type="entry name" value="POZ domain"/>
    <property type="match status" value="1"/>
</dbReference>
<dbReference type="SMART" id="SM00612">
    <property type="entry name" value="Kelch"/>
    <property type="match status" value="6"/>
</dbReference>
<evidence type="ECO:0000256" key="5">
    <source>
        <dbReference type="ARBA" id="ARBA00022786"/>
    </source>
</evidence>
<dbReference type="InterPro" id="IPR000210">
    <property type="entry name" value="BTB/POZ_dom"/>
</dbReference>
<dbReference type="Pfam" id="PF24681">
    <property type="entry name" value="Kelch_KLHDC2_KLHL20_DRC7"/>
    <property type="match status" value="1"/>
</dbReference>
<dbReference type="Gene3D" id="1.25.40.420">
    <property type="match status" value="1"/>
</dbReference>
<dbReference type="PROSITE" id="PS50097">
    <property type="entry name" value="BTB"/>
    <property type="match status" value="1"/>
</dbReference>
<keyword evidence="4" id="KW-0677">Repeat</keyword>
<dbReference type="PANTHER" id="PTHR24412:SF466">
    <property type="entry name" value="RING CANAL KELCH PROTEIN"/>
    <property type="match status" value="1"/>
</dbReference>
<dbReference type="FunFam" id="1.25.40.420:FF:000001">
    <property type="entry name" value="Kelch-like family member 12"/>
    <property type="match status" value="1"/>
</dbReference>
<proteinExistence type="predicted"/>
<dbReference type="InterPro" id="IPR011333">
    <property type="entry name" value="SKP1/BTB/POZ_sf"/>
</dbReference>
<accession>A0A8R2B4C9</accession>
<keyword evidence="3" id="KW-0880">Kelch repeat</keyword>